<dbReference type="EMBL" id="CP054927">
    <property type="protein sequence ID" value="QKW47782.1"/>
    <property type="molecule type" value="Genomic_DNA"/>
</dbReference>
<keyword evidence="2" id="KW-0614">Plasmid</keyword>
<reference evidence="2 3" key="1">
    <citation type="submission" date="2020-06" db="EMBL/GenBank/DDBJ databases">
        <title>Genome mining for natural products.</title>
        <authorList>
            <person name="Zhang B."/>
            <person name="Shi J."/>
            <person name="Ge H."/>
        </authorList>
    </citation>
    <scope>NUCLEOTIDE SEQUENCE [LARGE SCALE GENOMIC DNA]</scope>
    <source>
        <strain evidence="2 3">NA06532</strain>
        <plasmid evidence="2 3">unnamed1</plasmid>
    </source>
</reference>
<feature type="domain" description="Histidine kinase/HSP90-like ATPase" evidence="1">
    <location>
        <begin position="38"/>
        <end position="137"/>
    </location>
</feature>
<name>A0A7H8N051_STRMI</name>
<proteinExistence type="predicted"/>
<evidence type="ECO:0000259" key="1">
    <source>
        <dbReference type="SMART" id="SM00387"/>
    </source>
</evidence>
<dbReference type="AlphaFoldDB" id="A0A7H8N051"/>
<sequence>MSGAAAGLEVLQITENAGVVQARKLVRTLAQQCRFSLVEQTKLITAASELARNTLVHGGGGTMTASLVEEHGRRGTRLVFADQGPGIPDVDLALTDGWTSGGGMGLGLSGSRRLVDDFVLNTQPGQGTVVTITKWVR</sequence>
<dbReference type="CDD" id="cd16934">
    <property type="entry name" value="HATPase_RsbT-like"/>
    <property type="match status" value="1"/>
</dbReference>
<dbReference type="SUPFAM" id="SSF55874">
    <property type="entry name" value="ATPase domain of HSP90 chaperone/DNA topoisomerase II/histidine kinase"/>
    <property type="match status" value="1"/>
</dbReference>
<protein>
    <submittedName>
        <fullName evidence="2">Anti-sigma regulatory factor</fullName>
    </submittedName>
</protein>
<dbReference type="Pfam" id="PF02518">
    <property type="entry name" value="HATPase_c"/>
    <property type="match status" value="1"/>
</dbReference>
<organism evidence="2 3">
    <name type="scientific">Streptomyces microflavus</name>
    <name type="common">Streptomyces lipmanii</name>
    <dbReference type="NCBI Taxonomy" id="1919"/>
    <lineage>
        <taxon>Bacteria</taxon>
        <taxon>Bacillati</taxon>
        <taxon>Actinomycetota</taxon>
        <taxon>Actinomycetes</taxon>
        <taxon>Kitasatosporales</taxon>
        <taxon>Streptomycetaceae</taxon>
        <taxon>Streptomyces</taxon>
    </lineage>
</organism>
<gene>
    <name evidence="2" type="ORF">HUT09_35020</name>
</gene>
<dbReference type="InterPro" id="IPR003594">
    <property type="entry name" value="HATPase_dom"/>
</dbReference>
<dbReference type="Proteomes" id="UP000509345">
    <property type="component" value="Plasmid unnamed1"/>
</dbReference>
<evidence type="ECO:0000313" key="3">
    <source>
        <dbReference type="Proteomes" id="UP000509345"/>
    </source>
</evidence>
<dbReference type="SMART" id="SM00387">
    <property type="entry name" value="HATPase_c"/>
    <property type="match status" value="1"/>
</dbReference>
<dbReference type="InterPro" id="IPR036890">
    <property type="entry name" value="HATPase_C_sf"/>
</dbReference>
<dbReference type="RefSeq" id="WP_055559094.1">
    <property type="nucleotide sequence ID" value="NZ_CP054927.1"/>
</dbReference>
<accession>A0A7H8N051</accession>
<dbReference type="Gene3D" id="3.30.565.10">
    <property type="entry name" value="Histidine kinase-like ATPase, C-terminal domain"/>
    <property type="match status" value="1"/>
</dbReference>
<dbReference type="GeneID" id="87636488"/>
<geneLocation type="plasmid" evidence="2 3">
    <name>unnamed1</name>
</geneLocation>
<evidence type="ECO:0000313" key="2">
    <source>
        <dbReference type="EMBL" id="QKW47782.1"/>
    </source>
</evidence>